<dbReference type="InterPro" id="IPR001789">
    <property type="entry name" value="Sig_transdc_resp-reg_receiver"/>
</dbReference>
<organism evidence="5 6">
    <name type="scientific">Marinospirillum celere</name>
    <dbReference type="NCBI Taxonomy" id="1122252"/>
    <lineage>
        <taxon>Bacteria</taxon>
        <taxon>Pseudomonadati</taxon>
        <taxon>Pseudomonadota</taxon>
        <taxon>Gammaproteobacteria</taxon>
        <taxon>Oceanospirillales</taxon>
        <taxon>Oceanospirillaceae</taxon>
        <taxon>Marinospirillum</taxon>
    </lineage>
</organism>
<feature type="domain" description="Response regulatory" evidence="4">
    <location>
        <begin position="4"/>
        <end position="119"/>
    </location>
</feature>
<dbReference type="Gene3D" id="3.40.1550.10">
    <property type="entry name" value="CheC-like"/>
    <property type="match status" value="1"/>
</dbReference>
<dbReference type="PANTHER" id="PTHR44591">
    <property type="entry name" value="STRESS RESPONSE REGULATOR PROTEIN 1"/>
    <property type="match status" value="1"/>
</dbReference>
<accession>A0A1I1E5D4</accession>
<dbReference type="EMBL" id="FOLH01000001">
    <property type="protein sequence ID" value="SFB82445.1"/>
    <property type="molecule type" value="Genomic_DNA"/>
</dbReference>
<dbReference type="Proteomes" id="UP000199058">
    <property type="component" value="Unassembled WGS sequence"/>
</dbReference>
<keyword evidence="6" id="KW-1185">Reference proteome</keyword>
<evidence type="ECO:0000256" key="2">
    <source>
        <dbReference type="ARBA" id="ARBA00022553"/>
    </source>
</evidence>
<keyword evidence="1" id="KW-0145">Chemotaxis</keyword>
<dbReference type="InterPro" id="IPR011006">
    <property type="entry name" value="CheY-like_superfamily"/>
</dbReference>
<dbReference type="PANTHER" id="PTHR44591:SF24">
    <property type="entry name" value="PROTEIN-GLUTAMATE METHYLESTERASE_PROTEIN-GLUTAMINE GLUTAMINASE 1"/>
    <property type="match status" value="1"/>
</dbReference>
<sequence length="331" mass="36261">MTLPVIICDDSAMARKQLARSLPGGWDIEVTFANNGQEALDAIHAGKGDLMFLDLNMPVMDGFEVLETIRKEDLSSLVLVVSGDIQPEARKRVLALGALEFIKKPINTEIITEILNNYGIISSRQPQTEEELARFNNEQLELNDLIQETVNIAMGQAGKLLGDLLNTFIHLPVPKVHLVNYNQLPDHLAAKQLSSLSAISQGFNGEGIAGEALILIDDESLPAIAELLPETQNADSNSELEVLTDLAGLLSGACLKGFAKQLDVRFSLGHPIILGKSLPLEQLLKNREKNEKILAVEIDYHLPGQNIECDLLLLFTENSLPALTERTGYLQ</sequence>
<dbReference type="PROSITE" id="PS50110">
    <property type="entry name" value="RESPONSE_REGULATORY"/>
    <property type="match status" value="1"/>
</dbReference>
<proteinExistence type="predicted"/>
<protein>
    <submittedName>
        <fullName evidence="5">Chemotaxis protein CheY-P-specific phosphatase CheC</fullName>
    </submittedName>
</protein>
<name>A0A1I1E5D4_9GAMM</name>
<evidence type="ECO:0000259" key="4">
    <source>
        <dbReference type="PROSITE" id="PS50110"/>
    </source>
</evidence>
<evidence type="ECO:0000256" key="3">
    <source>
        <dbReference type="PROSITE-ProRule" id="PRU00169"/>
    </source>
</evidence>
<dbReference type="Pfam" id="PF00072">
    <property type="entry name" value="Response_reg"/>
    <property type="match status" value="1"/>
</dbReference>
<keyword evidence="2 3" id="KW-0597">Phosphoprotein</keyword>
<dbReference type="InterPro" id="IPR028976">
    <property type="entry name" value="CheC-like_sf"/>
</dbReference>
<dbReference type="OrthoDB" id="281471at2"/>
<dbReference type="CDD" id="cd17910">
    <property type="entry name" value="CheC_ClassII"/>
    <property type="match status" value="1"/>
</dbReference>
<dbReference type="GO" id="GO:0000160">
    <property type="term" value="P:phosphorelay signal transduction system"/>
    <property type="evidence" value="ECO:0007669"/>
    <property type="project" value="InterPro"/>
</dbReference>
<dbReference type="SUPFAM" id="SSF103039">
    <property type="entry name" value="CheC-like"/>
    <property type="match status" value="1"/>
</dbReference>
<evidence type="ECO:0000256" key="1">
    <source>
        <dbReference type="ARBA" id="ARBA00022500"/>
    </source>
</evidence>
<dbReference type="AlphaFoldDB" id="A0A1I1E5D4"/>
<dbReference type="SMART" id="SM00448">
    <property type="entry name" value="REC"/>
    <property type="match status" value="1"/>
</dbReference>
<gene>
    <name evidence="5" type="ORF">SAMN05660443_0367</name>
</gene>
<dbReference type="RefSeq" id="WP_091958288.1">
    <property type="nucleotide sequence ID" value="NZ_FOLH01000001.1"/>
</dbReference>
<feature type="modified residue" description="4-aspartylphosphate" evidence="3">
    <location>
        <position position="54"/>
    </location>
</feature>
<dbReference type="CDD" id="cd17593">
    <property type="entry name" value="REC_CheC-like"/>
    <property type="match status" value="1"/>
</dbReference>
<dbReference type="Gene3D" id="3.40.50.2300">
    <property type="match status" value="1"/>
</dbReference>
<dbReference type="SUPFAM" id="SSF52172">
    <property type="entry name" value="CheY-like"/>
    <property type="match status" value="1"/>
</dbReference>
<evidence type="ECO:0000313" key="6">
    <source>
        <dbReference type="Proteomes" id="UP000199058"/>
    </source>
</evidence>
<dbReference type="InterPro" id="IPR050595">
    <property type="entry name" value="Bact_response_regulator"/>
</dbReference>
<reference evidence="5 6" key="1">
    <citation type="submission" date="2016-10" db="EMBL/GenBank/DDBJ databases">
        <authorList>
            <person name="de Groot N.N."/>
        </authorList>
    </citation>
    <scope>NUCLEOTIDE SEQUENCE [LARGE SCALE GENOMIC DNA]</scope>
    <source>
        <strain evidence="5 6">DSM 18438</strain>
    </source>
</reference>
<evidence type="ECO:0000313" key="5">
    <source>
        <dbReference type="EMBL" id="SFB82445.1"/>
    </source>
</evidence>
<dbReference type="STRING" id="1122252.SAMN05660443_0367"/>
<dbReference type="GO" id="GO:0006935">
    <property type="term" value="P:chemotaxis"/>
    <property type="evidence" value="ECO:0007669"/>
    <property type="project" value="UniProtKB-KW"/>
</dbReference>